<name>A0A6A8GST4_9LACO</name>
<dbReference type="PANTHER" id="PTHR40658">
    <property type="match status" value="1"/>
</dbReference>
<gene>
    <name evidence="1" type="ORF">GKC89_03655</name>
</gene>
<dbReference type="RefSeq" id="WP_154236581.1">
    <property type="nucleotide sequence ID" value="NZ_WKNS01000003.1"/>
</dbReference>
<protein>
    <submittedName>
        <fullName evidence="1">ClbS/DfsB family four-helix bundle protein</fullName>
    </submittedName>
</protein>
<accession>A0A6A8GST4</accession>
<sequence length="179" mass="21299">MAKPKTKAELIEAATTNYENLLEMIANRTEEEKSREYDFSGDEGKKEAHWQRDRNLRDVLMHLYEWQQLLLNWLKNRDDDKSRPFLPEGYNWRTYGAMNVAFWEKNQDVSEEEALRRLEESHHQVMRALETFSDEELFTKGFYPWVGGSSIGGYFISNTSSHYAWAIKKMKAHKKNCRH</sequence>
<organism evidence="1">
    <name type="scientific">Ligilactobacillus ruminis</name>
    <dbReference type="NCBI Taxonomy" id="1623"/>
    <lineage>
        <taxon>Bacteria</taxon>
        <taxon>Bacillati</taxon>
        <taxon>Bacillota</taxon>
        <taxon>Bacilli</taxon>
        <taxon>Lactobacillales</taxon>
        <taxon>Lactobacillaceae</taxon>
        <taxon>Ligilactobacillus</taxon>
    </lineage>
</organism>
<dbReference type="PIRSF" id="PIRSF031551">
    <property type="entry name" value="DUF1706"/>
    <property type="match status" value="1"/>
</dbReference>
<dbReference type="PANTHER" id="PTHR40658:SF4">
    <property type="entry name" value="HYPOTHETICAL CYTOSOLIC PROTEIN"/>
    <property type="match status" value="1"/>
</dbReference>
<proteinExistence type="predicted"/>
<dbReference type="InterPro" id="IPR034660">
    <property type="entry name" value="DinB/YfiT-like"/>
</dbReference>
<reference evidence="1" key="1">
    <citation type="journal article" date="2019" name="Nat. Med.">
        <title>A library of human gut bacterial isolates paired with longitudinal multiomics data enables mechanistic microbiome research.</title>
        <authorList>
            <person name="Poyet M."/>
            <person name="Groussin M."/>
            <person name="Gibbons S.M."/>
            <person name="Avila-Pacheco J."/>
            <person name="Jiang X."/>
            <person name="Kearney S.M."/>
            <person name="Perrotta A.R."/>
            <person name="Berdy B."/>
            <person name="Zhao S."/>
            <person name="Lieberman T.D."/>
            <person name="Swanson P.K."/>
            <person name="Smith M."/>
            <person name="Roesemann S."/>
            <person name="Alexander J.E."/>
            <person name="Rich S.A."/>
            <person name="Livny J."/>
            <person name="Vlamakis H."/>
            <person name="Clish C."/>
            <person name="Bullock K."/>
            <person name="Deik A."/>
            <person name="Scott J."/>
            <person name="Pierce K.A."/>
            <person name="Xavier R.J."/>
            <person name="Alm E.J."/>
        </authorList>
    </citation>
    <scope>NUCLEOTIDE SEQUENCE</scope>
    <source>
        <strain evidence="1">BIOML-A18</strain>
    </source>
</reference>
<dbReference type="SUPFAM" id="SSF109854">
    <property type="entry name" value="DinB/YfiT-like putative metalloenzymes"/>
    <property type="match status" value="1"/>
</dbReference>
<comment type="caution">
    <text evidence="1">The sequence shown here is derived from an EMBL/GenBank/DDBJ whole genome shotgun (WGS) entry which is preliminary data.</text>
</comment>
<dbReference type="AlphaFoldDB" id="A0A6A8GST4"/>
<dbReference type="InterPro" id="IPR012550">
    <property type="entry name" value="DUF1706"/>
</dbReference>
<dbReference type="EMBL" id="WKOD01000007">
    <property type="protein sequence ID" value="MSA68211.1"/>
    <property type="molecule type" value="Genomic_DNA"/>
</dbReference>
<dbReference type="Gene3D" id="1.20.120.450">
    <property type="entry name" value="dinb family like domain"/>
    <property type="match status" value="1"/>
</dbReference>
<evidence type="ECO:0000313" key="1">
    <source>
        <dbReference type="EMBL" id="MSA68211.1"/>
    </source>
</evidence>
<dbReference type="Pfam" id="PF08020">
    <property type="entry name" value="DUF1706"/>
    <property type="match status" value="1"/>
</dbReference>